<organism evidence="14 15">
    <name type="scientific">Parahaliea mediterranea</name>
    <dbReference type="NCBI Taxonomy" id="651086"/>
    <lineage>
        <taxon>Bacteria</taxon>
        <taxon>Pseudomonadati</taxon>
        <taxon>Pseudomonadota</taxon>
        <taxon>Gammaproteobacteria</taxon>
        <taxon>Cellvibrionales</taxon>
        <taxon>Halieaceae</taxon>
        <taxon>Parahaliea</taxon>
    </lineage>
</organism>
<dbReference type="InterPro" id="IPR022754">
    <property type="entry name" value="DNA_pol_III_gamma-3"/>
</dbReference>
<evidence type="ECO:0000256" key="10">
    <source>
        <dbReference type="ARBA" id="ARBA00049244"/>
    </source>
</evidence>
<dbReference type="Proteomes" id="UP000664303">
    <property type="component" value="Unassembled WGS sequence"/>
</dbReference>
<dbReference type="CDD" id="cd00009">
    <property type="entry name" value="AAA"/>
    <property type="match status" value="1"/>
</dbReference>
<evidence type="ECO:0000256" key="3">
    <source>
        <dbReference type="ARBA" id="ARBA00022695"/>
    </source>
</evidence>
<dbReference type="SMART" id="SM00382">
    <property type="entry name" value="AAA"/>
    <property type="match status" value="1"/>
</dbReference>
<feature type="domain" description="AAA+ ATPase" evidence="13">
    <location>
        <begin position="37"/>
        <end position="179"/>
    </location>
</feature>
<keyword evidence="7" id="KW-0862">Zinc</keyword>
<dbReference type="InterPro" id="IPR021029">
    <property type="entry name" value="DNA_pol_III_tau_dom-5"/>
</dbReference>
<dbReference type="InterPro" id="IPR050238">
    <property type="entry name" value="DNA_Rep/Repair_Clamp_Loader"/>
</dbReference>
<comment type="function">
    <text evidence="11">DNA polymerase III is a complex, multichain enzyme responsible for most of the replicative synthesis in bacteria. This DNA polymerase also exhibits 3' to 5' exonuclease activity.</text>
</comment>
<evidence type="ECO:0000256" key="8">
    <source>
        <dbReference type="ARBA" id="ARBA00022840"/>
    </source>
</evidence>
<dbReference type="FunFam" id="1.10.8.60:FF:000013">
    <property type="entry name" value="DNA polymerase III subunit gamma/tau"/>
    <property type="match status" value="1"/>
</dbReference>
<dbReference type="FunFam" id="1.20.272.10:FF:000003">
    <property type="entry name" value="DNA polymerase III subunit gamma/tau"/>
    <property type="match status" value="1"/>
</dbReference>
<dbReference type="GO" id="GO:0046872">
    <property type="term" value="F:metal ion binding"/>
    <property type="evidence" value="ECO:0007669"/>
    <property type="project" value="UniProtKB-KW"/>
</dbReference>
<dbReference type="FunFam" id="3.40.50.300:FF:000014">
    <property type="entry name" value="DNA polymerase III subunit gamma/tau"/>
    <property type="match status" value="1"/>
</dbReference>
<dbReference type="GO" id="GO:0003677">
    <property type="term" value="F:DNA binding"/>
    <property type="evidence" value="ECO:0007669"/>
    <property type="project" value="InterPro"/>
</dbReference>
<keyword evidence="9 11" id="KW-0239">DNA-directed DNA polymerase</keyword>
<dbReference type="Gene3D" id="3.40.50.300">
    <property type="entry name" value="P-loop containing nucleotide triphosphate hydrolases"/>
    <property type="match status" value="1"/>
</dbReference>
<dbReference type="PRINTS" id="PR00300">
    <property type="entry name" value="CLPPROTEASEA"/>
</dbReference>
<keyword evidence="5" id="KW-0479">Metal-binding</keyword>
<evidence type="ECO:0000256" key="2">
    <source>
        <dbReference type="ARBA" id="ARBA00022679"/>
    </source>
</evidence>
<dbReference type="InterPro" id="IPR027417">
    <property type="entry name" value="P-loop_NTPase"/>
</dbReference>
<dbReference type="InterPro" id="IPR038249">
    <property type="entry name" value="PolIII_tau_V_sf"/>
</dbReference>
<accession>A0A939IK42</accession>
<dbReference type="InterPro" id="IPR012763">
    <property type="entry name" value="DNA_pol_III_sug/sutau_N"/>
</dbReference>
<dbReference type="Pfam" id="PF12169">
    <property type="entry name" value="DNA_pol3_gamma3"/>
    <property type="match status" value="1"/>
</dbReference>
<dbReference type="SUPFAM" id="SSF48019">
    <property type="entry name" value="post-AAA+ oligomerization domain-like"/>
    <property type="match status" value="1"/>
</dbReference>
<evidence type="ECO:0000256" key="5">
    <source>
        <dbReference type="ARBA" id="ARBA00022723"/>
    </source>
</evidence>
<keyword evidence="4 11" id="KW-0235">DNA replication</keyword>
<evidence type="ECO:0000256" key="6">
    <source>
        <dbReference type="ARBA" id="ARBA00022741"/>
    </source>
</evidence>
<feature type="compositionally biased region" description="Low complexity" evidence="12">
    <location>
        <begin position="418"/>
        <end position="457"/>
    </location>
</feature>
<dbReference type="InterPro" id="IPR003593">
    <property type="entry name" value="AAA+_ATPase"/>
</dbReference>
<feature type="compositionally biased region" description="Low complexity" evidence="12">
    <location>
        <begin position="485"/>
        <end position="497"/>
    </location>
</feature>
<dbReference type="Pfam" id="PF13177">
    <property type="entry name" value="DNA_pol3_delta2"/>
    <property type="match status" value="1"/>
</dbReference>
<feature type="compositionally biased region" description="Pro residues" evidence="12">
    <location>
        <begin position="408"/>
        <end position="417"/>
    </location>
</feature>
<dbReference type="NCBIfam" id="NF004046">
    <property type="entry name" value="PRK05563.1"/>
    <property type="match status" value="1"/>
</dbReference>
<dbReference type="EC" id="2.7.7.7" evidence="11"/>
<evidence type="ECO:0000256" key="1">
    <source>
        <dbReference type="ARBA" id="ARBA00006360"/>
    </source>
</evidence>
<dbReference type="InterPro" id="IPR045085">
    <property type="entry name" value="HLD_clamp_pol_III_gamma_tau"/>
</dbReference>
<keyword evidence="2 11" id="KW-0808">Transferase</keyword>
<evidence type="ECO:0000256" key="9">
    <source>
        <dbReference type="ARBA" id="ARBA00022932"/>
    </source>
</evidence>
<keyword evidence="8 11" id="KW-0067">ATP-binding</keyword>
<comment type="subunit">
    <text evidence="11">DNA polymerase III contains a core (composed of alpha, epsilon and theta chains) that associates with a tau subunit. This core dimerizes to form the POLIII' complex. PolIII' associates with the gamma complex (composed of gamma, delta, delta', psi and chi chains) and with the beta chain to form the complete DNA polymerase III complex.</text>
</comment>
<feature type="compositionally biased region" description="Low complexity" evidence="12">
    <location>
        <begin position="379"/>
        <end position="407"/>
    </location>
</feature>
<evidence type="ECO:0000259" key="13">
    <source>
        <dbReference type="SMART" id="SM00382"/>
    </source>
</evidence>
<evidence type="ECO:0000256" key="12">
    <source>
        <dbReference type="SAM" id="MobiDB-lite"/>
    </source>
</evidence>
<comment type="caution">
    <text evidence="14">The sequence shown here is derived from an EMBL/GenBank/DDBJ whole genome shotgun (WGS) entry which is preliminary data.</text>
</comment>
<comment type="similarity">
    <text evidence="1 11">Belongs to the DnaX/STICHEL family.</text>
</comment>
<dbReference type="Gene3D" id="3.30.300.150">
    <property type="entry name" value="DNA polymerase III, tau subunit, domain V"/>
    <property type="match status" value="1"/>
</dbReference>
<gene>
    <name evidence="11 14" type="primary">dnaX</name>
    <name evidence="14" type="ORF">JYP50_17280</name>
</gene>
<dbReference type="Pfam" id="PF22608">
    <property type="entry name" value="DNAX_ATPase_lid"/>
    <property type="match status" value="1"/>
</dbReference>
<dbReference type="GO" id="GO:0003887">
    <property type="term" value="F:DNA-directed DNA polymerase activity"/>
    <property type="evidence" value="ECO:0007669"/>
    <property type="project" value="UniProtKB-KW"/>
</dbReference>
<evidence type="ECO:0000256" key="11">
    <source>
        <dbReference type="RuleBase" id="RU364063"/>
    </source>
</evidence>
<dbReference type="NCBIfam" id="NF005942">
    <property type="entry name" value="PRK07994.1"/>
    <property type="match status" value="1"/>
</dbReference>
<dbReference type="InterPro" id="IPR001270">
    <property type="entry name" value="ClpA/B"/>
</dbReference>
<dbReference type="Gene3D" id="1.10.8.60">
    <property type="match status" value="1"/>
</dbReference>
<proteinExistence type="inferred from homology"/>
<dbReference type="InterPro" id="IPR008921">
    <property type="entry name" value="DNA_pol3_clamp-load_cplx_C"/>
</dbReference>
<name>A0A939IK42_9GAMM</name>
<feature type="region of interest" description="Disordered" evidence="12">
    <location>
        <begin position="369"/>
        <end position="505"/>
    </location>
</feature>
<keyword evidence="6 11" id="KW-0547">Nucleotide-binding</keyword>
<dbReference type="NCBIfam" id="TIGR02397">
    <property type="entry name" value="dnaX_nterm"/>
    <property type="match status" value="1"/>
</dbReference>
<protein>
    <recommendedName>
        <fullName evidence="11">DNA polymerase III subunit gamma/tau</fullName>
        <ecNumber evidence="11">2.7.7.7</ecNumber>
    </recommendedName>
</protein>
<sequence>MSYQALARKWRPKSFREMVGQEHVLQALINALDHDRLHHAYLFTGTRGVGKTTIARILAKCLNCEEGVSSEPCGQCGSCREIAEGRSVDLLEVDAASRTKVEDTRELLENVQYAPTRSRYKVYLIDEVHMLSSHSFNALLKTLEEPPPHVKFLLATTDPQKLPATILSRCLQFNLKNMPPEQVVGHLRHVLDKEMVSHEEPALWLLGRAAAGSMRDALSLTDQAIAFGSGALRETEVRSMLGTVDLSFVYQVLEAVVAGDPRALLAVVAKMGEHAPDFESSLDELVSLLHRVAVAQAVPDAVDNNWGDAERVSQLAASMTAEDAQLYYQMAINGKRDIPLAADPRGGFEMTVLRMLAFRPAVVFDAGAAAGEPPPQAPAPTEASPAAPAVGEVGAAVKKPPEAAAPAAPVPAAPPPAMSAQAVPATNAPEATAPEAAAPGVTAPEAAATANATSAAAAERRPKAPPIDLASVMAAPREEPPAETPPAAMSEPVAAPKPAAPKPAAPVDAMPLSSLSPATWPDLLEQLGLVGIVYNIASHCELRHAQGASLEFVLDRDNATLFNPGHADKVRLALQNYFDTAVEVSIEPGALTGETPAQRSARLAEQRQQEAVDAIDGDPVLRQLIERFDGELDRASIAPLDP</sequence>
<dbReference type="SUPFAM" id="SSF52540">
    <property type="entry name" value="P-loop containing nucleoside triphosphate hydrolases"/>
    <property type="match status" value="1"/>
</dbReference>
<dbReference type="EMBL" id="JAFKCZ010000014">
    <property type="protein sequence ID" value="MBN7798359.1"/>
    <property type="molecule type" value="Genomic_DNA"/>
</dbReference>
<dbReference type="PANTHER" id="PTHR11669">
    <property type="entry name" value="REPLICATION FACTOR C / DNA POLYMERASE III GAMMA-TAU SUBUNIT"/>
    <property type="match status" value="1"/>
</dbReference>
<dbReference type="GO" id="GO:0009360">
    <property type="term" value="C:DNA polymerase III complex"/>
    <property type="evidence" value="ECO:0007669"/>
    <property type="project" value="InterPro"/>
</dbReference>
<dbReference type="AlphaFoldDB" id="A0A939IK42"/>
<dbReference type="GO" id="GO:0006261">
    <property type="term" value="P:DNA-templated DNA replication"/>
    <property type="evidence" value="ECO:0007669"/>
    <property type="project" value="TreeGrafter"/>
</dbReference>
<dbReference type="Pfam" id="PF12170">
    <property type="entry name" value="DNA_pol3_tau_5"/>
    <property type="match status" value="1"/>
</dbReference>
<comment type="catalytic activity">
    <reaction evidence="10 11">
        <text>DNA(n) + a 2'-deoxyribonucleoside 5'-triphosphate = DNA(n+1) + diphosphate</text>
        <dbReference type="Rhea" id="RHEA:22508"/>
        <dbReference type="Rhea" id="RHEA-COMP:17339"/>
        <dbReference type="Rhea" id="RHEA-COMP:17340"/>
        <dbReference type="ChEBI" id="CHEBI:33019"/>
        <dbReference type="ChEBI" id="CHEBI:61560"/>
        <dbReference type="ChEBI" id="CHEBI:173112"/>
        <dbReference type="EC" id="2.7.7.7"/>
    </reaction>
</comment>
<evidence type="ECO:0000313" key="14">
    <source>
        <dbReference type="EMBL" id="MBN7798359.1"/>
    </source>
</evidence>
<dbReference type="PANTHER" id="PTHR11669:SF0">
    <property type="entry name" value="PROTEIN STICHEL-LIKE 2"/>
    <property type="match status" value="1"/>
</dbReference>
<dbReference type="GO" id="GO:0005524">
    <property type="term" value="F:ATP binding"/>
    <property type="evidence" value="ECO:0007669"/>
    <property type="project" value="UniProtKB-KW"/>
</dbReference>
<evidence type="ECO:0000313" key="15">
    <source>
        <dbReference type="Proteomes" id="UP000664303"/>
    </source>
</evidence>
<dbReference type="Gene3D" id="1.20.272.10">
    <property type="match status" value="1"/>
</dbReference>
<dbReference type="CDD" id="cd18137">
    <property type="entry name" value="HLD_clamp_pol_III_gamma_tau"/>
    <property type="match status" value="1"/>
</dbReference>
<dbReference type="RefSeq" id="WP_206561806.1">
    <property type="nucleotide sequence ID" value="NZ_JAFKCZ010000014.1"/>
</dbReference>
<evidence type="ECO:0000256" key="7">
    <source>
        <dbReference type="ARBA" id="ARBA00022833"/>
    </source>
</evidence>
<evidence type="ECO:0000256" key="4">
    <source>
        <dbReference type="ARBA" id="ARBA00022705"/>
    </source>
</evidence>
<reference evidence="14" key="1">
    <citation type="submission" date="2021-02" db="EMBL/GenBank/DDBJ databases">
        <title>PHA producing bacteria isolated from coastal sediment in Guangdong, Shenzhen.</title>
        <authorList>
            <person name="Zheng W."/>
            <person name="Yu S."/>
            <person name="Huang Y."/>
        </authorList>
    </citation>
    <scope>NUCLEOTIDE SEQUENCE</scope>
    <source>
        <strain evidence="14">TN14-10</strain>
    </source>
</reference>
<keyword evidence="15" id="KW-1185">Reference proteome</keyword>
<keyword evidence="3 11" id="KW-0548">Nucleotidyltransferase</keyword>